<dbReference type="AlphaFoldDB" id="A0A6V7M1U6"/>
<proteinExistence type="predicted"/>
<sequence length="93" mass="10828">MVVRLKGVIEVLPRQAKLTQKHEIESCLRAMITMIDSQHPFMPHSRHKEFITEMRLKTSCWCENSEMPGCVSVCRGNPNTWIGEQRKEKSEDN</sequence>
<name>A0A6V7M1U6_9HYME</name>
<dbReference type="EMBL" id="CADCXW020000346">
    <property type="protein sequence ID" value="CAD1581047.1"/>
    <property type="molecule type" value="Genomic_DNA"/>
</dbReference>
<evidence type="ECO:0000313" key="1">
    <source>
        <dbReference type="EMBL" id="CAD1581047.1"/>
    </source>
</evidence>
<accession>A0A6V7M1U6</accession>
<protein>
    <submittedName>
        <fullName evidence="1">Uncharacterized protein</fullName>
    </submittedName>
</protein>
<reference evidence="1" key="1">
    <citation type="submission" date="2020-07" db="EMBL/GenBank/DDBJ databases">
        <authorList>
            <person name="Ferguson B K."/>
        </authorList>
    </citation>
    <scope>NUCLEOTIDE SEQUENCE</scope>
    <source>
        <strain evidence="1">L06</strain>
    </source>
</reference>
<gene>
    <name evidence="1" type="ORF">BBRV_LOCUS118519</name>
</gene>
<organism evidence="1">
    <name type="scientific">Bracon brevicornis</name>
    <dbReference type="NCBI Taxonomy" id="1563983"/>
    <lineage>
        <taxon>Eukaryota</taxon>
        <taxon>Metazoa</taxon>
        <taxon>Ecdysozoa</taxon>
        <taxon>Arthropoda</taxon>
        <taxon>Hexapoda</taxon>
        <taxon>Insecta</taxon>
        <taxon>Pterygota</taxon>
        <taxon>Neoptera</taxon>
        <taxon>Endopterygota</taxon>
        <taxon>Hymenoptera</taxon>
        <taxon>Apocrita</taxon>
        <taxon>Ichneumonoidea</taxon>
        <taxon>Braconidae</taxon>
        <taxon>Braconinae</taxon>
        <taxon>Bracon</taxon>
    </lineage>
</organism>